<dbReference type="EMBL" id="AP024355">
    <property type="protein sequence ID" value="BCR03587.1"/>
    <property type="molecule type" value="Genomic_DNA"/>
</dbReference>
<dbReference type="SUPFAM" id="SSF53756">
    <property type="entry name" value="UDP-Glycosyltransferase/glycogen phosphorylase"/>
    <property type="match status" value="1"/>
</dbReference>
<sequence length="361" mass="40503">MKKLCYYISGHGLGHASRSCHIINTLRQRHPQLAVEVVSDAHDWFFKGFLDSSVPVRRRTMDLGVLQRDSLVMQEEQTLQRYREFLRCRETLVCEEAKDLRQGGVSLVAADIPATAFAAAAMAGIPGVGISNFTWDWIYQGLAEKFPDYQDVLEALEADYGKASRLLRLPFHGDIPAIDTLEDLPLVARRGTREPREVRMAIDIPEGCRFGLVSFGGFGLQGYDFRPLARLKNWVFVTEGEKNWKADNLRSLPAGMFPYPDLVRAADAVITKPGYGIVSEAIANDTAVLYTSRGDFREQALLVAGMRRYARCRFIDNQALRAGLWGEALEELMRQPWPAETLRSDGHLVAADRLAQLVDEA</sequence>
<dbReference type="GO" id="GO:0016301">
    <property type="term" value="F:kinase activity"/>
    <property type="evidence" value="ECO:0007669"/>
    <property type="project" value="UniProtKB-KW"/>
</dbReference>
<keyword evidence="1" id="KW-0418">Kinase</keyword>
<keyword evidence="1" id="KW-0808">Transferase</keyword>
<organism evidence="1 2">
    <name type="scientific">Desulfuromonas versatilis</name>
    <dbReference type="NCBI Taxonomy" id="2802975"/>
    <lineage>
        <taxon>Bacteria</taxon>
        <taxon>Pseudomonadati</taxon>
        <taxon>Thermodesulfobacteriota</taxon>
        <taxon>Desulfuromonadia</taxon>
        <taxon>Desulfuromonadales</taxon>
        <taxon>Desulfuromonadaceae</taxon>
        <taxon>Desulfuromonas</taxon>
    </lineage>
</organism>
<gene>
    <name evidence="1" type="ORF">DESUT3_06560</name>
</gene>
<name>A0ABM8HPM5_9BACT</name>
<dbReference type="PANTHER" id="PTHR38134">
    <property type="entry name" value="SLR1395 PROTEIN"/>
    <property type="match status" value="1"/>
</dbReference>
<dbReference type="PANTHER" id="PTHR38134:SF2">
    <property type="entry name" value="GALACTOKINASE"/>
    <property type="match status" value="1"/>
</dbReference>
<accession>A0ABM8HPM5</accession>
<dbReference type="Proteomes" id="UP001319827">
    <property type="component" value="Chromosome"/>
</dbReference>
<protein>
    <submittedName>
        <fullName evidence="1">Arabinose kinase</fullName>
    </submittedName>
</protein>
<keyword evidence="2" id="KW-1185">Reference proteome</keyword>
<evidence type="ECO:0000313" key="1">
    <source>
        <dbReference type="EMBL" id="BCR03587.1"/>
    </source>
</evidence>
<reference evidence="1 2" key="2">
    <citation type="journal article" date="2021" name="Int. J. Syst. Evol. Microbiol.">
        <title>Isolation and Polyphasic Characterization of Desulfuromonas versatilis sp. Nov., an Electrogenic Bacteria Capable of Versatile Metabolism Isolated from a Graphene Oxide-Reducing Enrichment Culture.</title>
        <authorList>
            <person name="Xie L."/>
            <person name="Yoshida N."/>
            <person name="Ishii S."/>
            <person name="Meng L."/>
        </authorList>
    </citation>
    <scope>NUCLEOTIDE SEQUENCE [LARGE SCALE GENOMIC DNA]</scope>
    <source>
        <strain evidence="1 2">NIT-T3</strain>
    </source>
</reference>
<dbReference type="RefSeq" id="WP_221251056.1">
    <property type="nucleotide sequence ID" value="NZ_AP024355.1"/>
</dbReference>
<dbReference type="InterPro" id="IPR053205">
    <property type="entry name" value="GHMP_kinase_L-arabinokinase"/>
</dbReference>
<proteinExistence type="predicted"/>
<evidence type="ECO:0000313" key="2">
    <source>
        <dbReference type="Proteomes" id="UP001319827"/>
    </source>
</evidence>
<reference evidence="1 2" key="1">
    <citation type="journal article" date="2016" name="C (Basel)">
        <title>Selective Growth of and Electricity Production by Marine Exoelectrogenic Bacteria in Self-Aggregated Hydrogel of Microbially Reduced Graphene Oxide.</title>
        <authorList>
            <person name="Yoshida N."/>
            <person name="Goto Y."/>
            <person name="Miyata Y."/>
        </authorList>
    </citation>
    <scope>NUCLEOTIDE SEQUENCE [LARGE SCALE GENOMIC DNA]</scope>
    <source>
        <strain evidence="1 2">NIT-T3</strain>
    </source>
</reference>